<dbReference type="Gene3D" id="3.10.50.40">
    <property type="match status" value="1"/>
</dbReference>
<dbReference type="Pfam" id="PF13623">
    <property type="entry name" value="SurA_N_2"/>
    <property type="match status" value="1"/>
</dbReference>
<evidence type="ECO:0000256" key="2">
    <source>
        <dbReference type="ARBA" id="ARBA00022475"/>
    </source>
</evidence>
<dbReference type="InterPro" id="IPR023058">
    <property type="entry name" value="PPIase_PpiC_CS"/>
</dbReference>
<evidence type="ECO:0000256" key="1">
    <source>
        <dbReference type="ARBA" id="ARBA00004382"/>
    </source>
</evidence>
<evidence type="ECO:0000256" key="7">
    <source>
        <dbReference type="ARBA" id="ARBA00023186"/>
    </source>
</evidence>
<dbReference type="SUPFAM" id="SSF109998">
    <property type="entry name" value="Triger factor/SurA peptide-binding domain-like"/>
    <property type="match status" value="1"/>
</dbReference>
<keyword evidence="15" id="KW-1185">Reference proteome</keyword>
<reference evidence="14 15" key="1">
    <citation type="submission" date="2019-07" db="EMBL/GenBank/DDBJ databases">
        <title>Genomic Encyclopedia of Type Strains, Phase IV (KMG-IV): sequencing the most valuable type-strain genomes for metagenomic binning, comparative biology and taxonomic classification.</title>
        <authorList>
            <person name="Goeker M."/>
        </authorList>
    </citation>
    <scope>NUCLEOTIDE SEQUENCE [LARGE SCALE GENOMIC DNA]</scope>
    <source>
        <strain evidence="14 15">DSM 18961</strain>
    </source>
</reference>
<dbReference type="PANTHER" id="PTHR47529:SF1">
    <property type="entry name" value="PERIPLASMIC CHAPERONE PPID"/>
    <property type="match status" value="1"/>
</dbReference>
<keyword evidence="5 12" id="KW-1133">Transmembrane helix</keyword>
<proteinExistence type="inferred from homology"/>
<gene>
    <name evidence="14" type="ORF">C7447_10353</name>
</gene>
<evidence type="ECO:0000259" key="13">
    <source>
        <dbReference type="PROSITE" id="PS50198"/>
    </source>
</evidence>
<feature type="domain" description="PpiC" evidence="13">
    <location>
        <begin position="348"/>
        <end position="455"/>
    </location>
</feature>
<dbReference type="Proteomes" id="UP000323136">
    <property type="component" value="Unassembled WGS sequence"/>
</dbReference>
<comment type="caution">
    <text evidence="14">The sequence shown here is derived from an EMBL/GenBank/DDBJ whole genome shotgun (WGS) entry which is preliminary data.</text>
</comment>
<protein>
    <recommendedName>
        <fullName evidence="9">Periplasmic chaperone PpiD</fullName>
    </recommendedName>
    <alternativeName>
        <fullName evidence="10">Periplasmic folding chaperone</fullName>
    </alternativeName>
</protein>
<keyword evidence="3" id="KW-0997">Cell inner membrane</keyword>
<keyword evidence="11" id="KW-0697">Rotamase</keyword>
<dbReference type="OrthoDB" id="9812372at2"/>
<name>A0A5S5DPQ6_9FLAO</name>
<organism evidence="14 15">
    <name type="scientific">Tenacibaculum adriaticum</name>
    <dbReference type="NCBI Taxonomy" id="413713"/>
    <lineage>
        <taxon>Bacteria</taxon>
        <taxon>Pseudomonadati</taxon>
        <taxon>Bacteroidota</taxon>
        <taxon>Flavobacteriia</taxon>
        <taxon>Flavobacteriales</taxon>
        <taxon>Flavobacteriaceae</taxon>
        <taxon>Tenacibaculum</taxon>
    </lineage>
</organism>
<evidence type="ECO:0000256" key="10">
    <source>
        <dbReference type="ARBA" id="ARBA00042775"/>
    </source>
</evidence>
<comment type="subcellular location">
    <subcellularLocation>
        <location evidence="1">Cell inner membrane</location>
        <topology evidence="1">Single-pass type II membrane protein</topology>
        <orientation evidence="1">Periplasmic side</orientation>
    </subcellularLocation>
</comment>
<dbReference type="EMBL" id="VNIA01000003">
    <property type="protein sequence ID" value="TYP97887.1"/>
    <property type="molecule type" value="Genomic_DNA"/>
</dbReference>
<dbReference type="AlphaFoldDB" id="A0A5S5DPQ6"/>
<dbReference type="GO" id="GO:0005886">
    <property type="term" value="C:plasma membrane"/>
    <property type="evidence" value="ECO:0007669"/>
    <property type="project" value="UniProtKB-SubCell"/>
</dbReference>
<evidence type="ECO:0000256" key="4">
    <source>
        <dbReference type="ARBA" id="ARBA00022692"/>
    </source>
</evidence>
<evidence type="ECO:0000256" key="12">
    <source>
        <dbReference type="SAM" id="Phobius"/>
    </source>
</evidence>
<dbReference type="SUPFAM" id="SSF54534">
    <property type="entry name" value="FKBP-like"/>
    <property type="match status" value="1"/>
</dbReference>
<evidence type="ECO:0000256" key="11">
    <source>
        <dbReference type="PROSITE-ProRule" id="PRU00278"/>
    </source>
</evidence>
<keyword evidence="2" id="KW-1003">Cell membrane</keyword>
<evidence type="ECO:0000313" key="14">
    <source>
        <dbReference type="EMBL" id="TYP97887.1"/>
    </source>
</evidence>
<dbReference type="InterPro" id="IPR000297">
    <property type="entry name" value="PPIase_PpiC"/>
</dbReference>
<dbReference type="InterPro" id="IPR027304">
    <property type="entry name" value="Trigger_fact/SurA_dom_sf"/>
</dbReference>
<evidence type="ECO:0000256" key="8">
    <source>
        <dbReference type="ARBA" id="ARBA00038408"/>
    </source>
</evidence>
<keyword evidence="11 14" id="KW-0413">Isomerase</keyword>
<dbReference type="InterPro" id="IPR052029">
    <property type="entry name" value="PpiD_chaperone"/>
</dbReference>
<dbReference type="PROSITE" id="PS01096">
    <property type="entry name" value="PPIC_PPIASE_1"/>
    <property type="match status" value="1"/>
</dbReference>
<dbReference type="Pfam" id="PF13616">
    <property type="entry name" value="Rotamase_3"/>
    <property type="match status" value="1"/>
</dbReference>
<dbReference type="RefSeq" id="WP_148870235.1">
    <property type="nucleotide sequence ID" value="NZ_VNIA01000003.1"/>
</dbReference>
<evidence type="ECO:0000256" key="9">
    <source>
        <dbReference type="ARBA" id="ARBA00040743"/>
    </source>
</evidence>
<evidence type="ECO:0000256" key="6">
    <source>
        <dbReference type="ARBA" id="ARBA00023136"/>
    </source>
</evidence>
<dbReference type="Gene3D" id="1.10.4030.10">
    <property type="entry name" value="Porin chaperone SurA, peptide-binding domain"/>
    <property type="match status" value="1"/>
</dbReference>
<comment type="similarity">
    <text evidence="8">Belongs to the PpiD chaperone family.</text>
</comment>
<keyword evidence="6 12" id="KW-0472">Membrane</keyword>
<keyword evidence="4 12" id="KW-0812">Transmembrane</keyword>
<dbReference type="InterPro" id="IPR046357">
    <property type="entry name" value="PPIase_dom_sf"/>
</dbReference>
<dbReference type="PANTHER" id="PTHR47529">
    <property type="entry name" value="PEPTIDYL-PROLYL CIS-TRANS ISOMERASE D"/>
    <property type="match status" value="1"/>
</dbReference>
<sequence length="711" mass="78903">MAILSKIRERSLFLIVIIGLALFAFVLDPSKLSDFFSSSKINEVGEVNGDPISRQEFAEALESYKTQTGNRVSEMQAAKTVWNNLLRQKIYENQLEQAGITVGEADIMNALYEAPTVQGDPRFQTSGIFDKDKLKEHLATIKADNSTEWNAWQNYMTSLKDNLQKTTYDNLVGAGLGASLKEGEAQYLTENTKVSADFVYVPYTSVADSLITIKKSEVQSYIDNHEAEFKVEASRDIKFVKFDVVPTNQDEEAVKAEVVKLLNDREEYSSVSKGNVIIKGLKNTTDYKTFLNDNNSDLPLNENLQFKVQVPQAIAEDIFKGSKGDVFGPYKENGFFKISKITEVTNVPDSVKASHILIPFTGSRSATAETTQTEEQVKNTADSLLAVVKSSPSKFADLAKELSVDKSNADKGGELGWFTYNTMVPEFRDYCFGNVKGDVGVVKTQFGFHIIKIEDQKNPQDAVKLATFARKIEASETTENTIFQNAETFALELSKGKAFDEAVKEKQLSSLPAVGMKALDENVPGLGNERQIITWAFEKDSEVESFKRFDVDGGYVVVTLTGKTEKGLMPVDKAISKVRPILMNKKKAEIIKDKFSGATLADVAKTTSQVIKKATDVNLKSPTISGIGYEPKIVGAMLNAKNNELYKAIVGDRGVYAFVVTGKELPTALPNYDTYRDRLATQRKNQSFKMYEAIKKASNVEDYMSSFYGIQ</sequence>
<accession>A0A5S5DPQ6</accession>
<evidence type="ECO:0000256" key="3">
    <source>
        <dbReference type="ARBA" id="ARBA00022519"/>
    </source>
</evidence>
<feature type="transmembrane region" description="Helical" evidence="12">
    <location>
        <begin position="12"/>
        <end position="30"/>
    </location>
</feature>
<keyword evidence="7" id="KW-0143">Chaperone</keyword>
<evidence type="ECO:0000313" key="15">
    <source>
        <dbReference type="Proteomes" id="UP000323136"/>
    </source>
</evidence>
<evidence type="ECO:0000256" key="5">
    <source>
        <dbReference type="ARBA" id="ARBA00022989"/>
    </source>
</evidence>
<dbReference type="PROSITE" id="PS50198">
    <property type="entry name" value="PPIC_PPIASE_2"/>
    <property type="match status" value="1"/>
</dbReference>
<dbReference type="GO" id="GO:0003755">
    <property type="term" value="F:peptidyl-prolyl cis-trans isomerase activity"/>
    <property type="evidence" value="ECO:0007669"/>
    <property type="project" value="UniProtKB-KW"/>
</dbReference>